<protein>
    <recommendedName>
        <fullName evidence="11">GDSL esterase/lipase</fullName>
    </recommendedName>
</protein>
<organism evidence="9 10">
    <name type="scientific">Cuscuta campestris</name>
    <dbReference type="NCBI Taxonomy" id="132261"/>
    <lineage>
        <taxon>Eukaryota</taxon>
        <taxon>Viridiplantae</taxon>
        <taxon>Streptophyta</taxon>
        <taxon>Embryophyta</taxon>
        <taxon>Tracheophyta</taxon>
        <taxon>Spermatophyta</taxon>
        <taxon>Magnoliopsida</taxon>
        <taxon>eudicotyledons</taxon>
        <taxon>Gunneridae</taxon>
        <taxon>Pentapetalae</taxon>
        <taxon>asterids</taxon>
        <taxon>lamiids</taxon>
        <taxon>Solanales</taxon>
        <taxon>Convolvulaceae</taxon>
        <taxon>Cuscuteae</taxon>
        <taxon>Cuscuta</taxon>
        <taxon>Cuscuta subgen. Grammica</taxon>
        <taxon>Cuscuta sect. Cleistogrammica</taxon>
    </lineage>
</organism>
<reference evidence="9 10" key="1">
    <citation type="submission" date="2018-04" db="EMBL/GenBank/DDBJ databases">
        <authorList>
            <person name="Vogel A."/>
        </authorList>
    </citation>
    <scope>NUCLEOTIDE SEQUENCE [LARGE SCALE GENOMIC DNA]</scope>
</reference>
<dbReference type="InterPro" id="IPR051238">
    <property type="entry name" value="GDSL_esterase/lipase"/>
</dbReference>
<dbReference type="GO" id="GO:0005576">
    <property type="term" value="C:extracellular region"/>
    <property type="evidence" value="ECO:0007669"/>
    <property type="project" value="UniProtKB-SubCell"/>
</dbReference>
<evidence type="ECO:0000313" key="9">
    <source>
        <dbReference type="EMBL" id="VFQ62489.1"/>
    </source>
</evidence>
<dbReference type="OrthoDB" id="1600564at2759"/>
<dbReference type="InterPro" id="IPR035669">
    <property type="entry name" value="SGNH_plant_lipase-like"/>
</dbReference>
<dbReference type="AlphaFoldDB" id="A0A484KHH9"/>
<name>A0A484KHH9_9ASTE</name>
<comment type="subcellular location">
    <subcellularLocation>
        <location evidence="1">Secreted</location>
    </subcellularLocation>
</comment>
<dbReference type="InterPro" id="IPR008265">
    <property type="entry name" value="Lipase_GDSL_AS"/>
</dbReference>
<dbReference type="GO" id="GO:0016042">
    <property type="term" value="P:lipid catabolic process"/>
    <property type="evidence" value="ECO:0007669"/>
    <property type="project" value="UniProtKB-KW"/>
</dbReference>
<dbReference type="SUPFAM" id="SSF52266">
    <property type="entry name" value="SGNH hydrolase"/>
    <property type="match status" value="1"/>
</dbReference>
<dbReference type="GO" id="GO:0016298">
    <property type="term" value="F:lipase activity"/>
    <property type="evidence" value="ECO:0007669"/>
    <property type="project" value="InterPro"/>
</dbReference>
<dbReference type="Gene3D" id="3.40.50.1110">
    <property type="entry name" value="SGNH hydrolase"/>
    <property type="match status" value="1"/>
</dbReference>
<sequence>MMTAAVAVVAAVLGWAAAGQQFDAMFVFGDSLVDAGNNNYLVDSLAKANYVPYGLDFRGPTGSFSNGKTIVDFLGDLLELPVLPAYADPSATGKNVLKGINYASAAAGILNETGRTFGDRFTFSQQIENFQMTLKYQLQKEMREEELIGYLNKSLVVISIGSNDYVNNYLLPSLYSTSYTYNPTNFADLLIEHFSKQLTVLHGLGLRKFLLGGIGPLGCIPNQLATQAAPQGQCVSHVNDMVELFNSRLRDLIDQLNRDLVPSVFVYGNTFLAFSNIITNASTYGFVVKDQGCCGISKLQITCLPFSVPCPDRTKYIFWDSFHPTQAVNQILAENAYSGPPSLCYPMNVQELAQQ</sequence>
<feature type="signal peptide" evidence="8">
    <location>
        <begin position="1"/>
        <end position="19"/>
    </location>
</feature>
<dbReference type="InterPro" id="IPR001087">
    <property type="entry name" value="GDSL"/>
</dbReference>
<keyword evidence="7" id="KW-0443">Lipid metabolism</keyword>
<dbReference type="CDD" id="cd01837">
    <property type="entry name" value="SGNH_plant_lipase_like"/>
    <property type="match status" value="1"/>
</dbReference>
<dbReference type="InterPro" id="IPR036514">
    <property type="entry name" value="SGNH_hydro_sf"/>
</dbReference>
<keyword evidence="10" id="KW-1185">Reference proteome</keyword>
<keyword evidence="5" id="KW-0378">Hydrolase</keyword>
<dbReference type="PROSITE" id="PS01098">
    <property type="entry name" value="LIPASE_GDSL_SER"/>
    <property type="match status" value="1"/>
</dbReference>
<evidence type="ECO:0000256" key="7">
    <source>
        <dbReference type="ARBA" id="ARBA00023098"/>
    </source>
</evidence>
<evidence type="ECO:0000256" key="3">
    <source>
        <dbReference type="ARBA" id="ARBA00022525"/>
    </source>
</evidence>
<evidence type="ECO:0000256" key="1">
    <source>
        <dbReference type="ARBA" id="ARBA00004613"/>
    </source>
</evidence>
<keyword evidence="4 8" id="KW-0732">Signal</keyword>
<comment type="similarity">
    <text evidence="2">Belongs to the 'GDSL' lipolytic enzyme family.</text>
</comment>
<dbReference type="Pfam" id="PF00657">
    <property type="entry name" value="Lipase_GDSL"/>
    <property type="match status" value="1"/>
</dbReference>
<dbReference type="PANTHER" id="PTHR45650:SF32">
    <property type="entry name" value="GDSL-LIKE LIPASE_ACYLHYDROLASE"/>
    <property type="match status" value="1"/>
</dbReference>
<evidence type="ECO:0000256" key="5">
    <source>
        <dbReference type="ARBA" id="ARBA00022801"/>
    </source>
</evidence>
<keyword evidence="3" id="KW-0964">Secreted</keyword>
<evidence type="ECO:0000256" key="6">
    <source>
        <dbReference type="ARBA" id="ARBA00022963"/>
    </source>
</evidence>
<evidence type="ECO:0000256" key="2">
    <source>
        <dbReference type="ARBA" id="ARBA00008668"/>
    </source>
</evidence>
<evidence type="ECO:0008006" key="11">
    <source>
        <dbReference type="Google" id="ProtNLM"/>
    </source>
</evidence>
<feature type="chain" id="PRO_5019748573" description="GDSL esterase/lipase" evidence="8">
    <location>
        <begin position="20"/>
        <end position="355"/>
    </location>
</feature>
<keyword evidence="6" id="KW-0442">Lipid degradation</keyword>
<evidence type="ECO:0000256" key="4">
    <source>
        <dbReference type="ARBA" id="ARBA00022729"/>
    </source>
</evidence>
<gene>
    <name evidence="9" type="ORF">CCAM_LOCUS4265</name>
</gene>
<dbReference type="Proteomes" id="UP000595140">
    <property type="component" value="Unassembled WGS sequence"/>
</dbReference>
<evidence type="ECO:0000313" key="10">
    <source>
        <dbReference type="Proteomes" id="UP000595140"/>
    </source>
</evidence>
<proteinExistence type="inferred from homology"/>
<dbReference type="PANTHER" id="PTHR45650">
    <property type="entry name" value="GDSL-LIKE LIPASE/ACYLHYDROLASE-RELATED"/>
    <property type="match status" value="1"/>
</dbReference>
<evidence type="ECO:0000256" key="8">
    <source>
        <dbReference type="SAM" id="SignalP"/>
    </source>
</evidence>
<dbReference type="EMBL" id="OOIL02000230">
    <property type="protein sequence ID" value="VFQ62489.1"/>
    <property type="molecule type" value="Genomic_DNA"/>
</dbReference>
<accession>A0A484KHH9</accession>